<sequence>MSYQPTPQEQLQERIAKRRNETACINCRKRKTKVRVLSGCMVKEQPPVNPCQRCIRLELTCIYPDAAEPLSEAEPEAHLVYQHASPPGVPAAQPLRWAPIRTPQTPRSRNPVVPDPAHIPMSSLGHFMPEQYPNPASYYAEGAASGYQYPMYDNSA</sequence>
<evidence type="ECO:0000313" key="3">
    <source>
        <dbReference type="Proteomes" id="UP001295794"/>
    </source>
</evidence>
<organism evidence="2 3">
    <name type="scientific">Mycena citricolor</name>
    <dbReference type="NCBI Taxonomy" id="2018698"/>
    <lineage>
        <taxon>Eukaryota</taxon>
        <taxon>Fungi</taxon>
        <taxon>Dikarya</taxon>
        <taxon>Basidiomycota</taxon>
        <taxon>Agaricomycotina</taxon>
        <taxon>Agaricomycetes</taxon>
        <taxon>Agaricomycetidae</taxon>
        <taxon>Agaricales</taxon>
        <taxon>Marasmiineae</taxon>
        <taxon>Mycenaceae</taxon>
        <taxon>Mycena</taxon>
    </lineage>
</organism>
<dbReference type="GO" id="GO:0008270">
    <property type="term" value="F:zinc ion binding"/>
    <property type="evidence" value="ECO:0007669"/>
    <property type="project" value="InterPro"/>
</dbReference>
<accession>A0AAD2H9W3</accession>
<dbReference type="SUPFAM" id="SSF57701">
    <property type="entry name" value="Zn2/Cys6 DNA-binding domain"/>
    <property type="match status" value="1"/>
</dbReference>
<dbReference type="CDD" id="cd00067">
    <property type="entry name" value="GAL4"/>
    <property type="match status" value="1"/>
</dbReference>
<evidence type="ECO:0000259" key="1">
    <source>
        <dbReference type="PROSITE" id="PS50048"/>
    </source>
</evidence>
<protein>
    <recommendedName>
        <fullName evidence="1">Zn(2)-C6 fungal-type domain-containing protein</fullName>
    </recommendedName>
</protein>
<proteinExistence type="predicted"/>
<dbReference type="Gene3D" id="4.10.240.10">
    <property type="entry name" value="Zn(2)-C6 fungal-type DNA-binding domain"/>
    <property type="match status" value="1"/>
</dbReference>
<dbReference type="InterPro" id="IPR001138">
    <property type="entry name" value="Zn2Cys6_DnaBD"/>
</dbReference>
<reference evidence="2" key="1">
    <citation type="submission" date="2023-11" db="EMBL/GenBank/DDBJ databases">
        <authorList>
            <person name="De Vega J J."/>
            <person name="De Vega J J."/>
        </authorList>
    </citation>
    <scope>NUCLEOTIDE SEQUENCE</scope>
</reference>
<dbReference type="InterPro" id="IPR036864">
    <property type="entry name" value="Zn2-C6_fun-type_DNA-bd_sf"/>
</dbReference>
<dbReference type="PROSITE" id="PS50048">
    <property type="entry name" value="ZN2_CY6_FUNGAL_2"/>
    <property type="match status" value="1"/>
</dbReference>
<feature type="domain" description="Zn(2)-C6 fungal-type" evidence="1">
    <location>
        <begin position="23"/>
        <end position="63"/>
    </location>
</feature>
<comment type="caution">
    <text evidence="2">The sequence shown here is derived from an EMBL/GenBank/DDBJ whole genome shotgun (WGS) entry which is preliminary data.</text>
</comment>
<name>A0AAD2H9W3_9AGAR</name>
<keyword evidence="3" id="KW-1185">Reference proteome</keyword>
<dbReference type="GO" id="GO:0000981">
    <property type="term" value="F:DNA-binding transcription factor activity, RNA polymerase II-specific"/>
    <property type="evidence" value="ECO:0007669"/>
    <property type="project" value="InterPro"/>
</dbReference>
<evidence type="ECO:0000313" key="2">
    <source>
        <dbReference type="EMBL" id="CAK5271687.1"/>
    </source>
</evidence>
<dbReference type="Proteomes" id="UP001295794">
    <property type="component" value="Unassembled WGS sequence"/>
</dbReference>
<gene>
    <name evidence="2" type="ORF">MYCIT1_LOCUS16918</name>
</gene>
<dbReference type="SMART" id="SM00066">
    <property type="entry name" value="GAL4"/>
    <property type="match status" value="1"/>
</dbReference>
<dbReference type="EMBL" id="CAVNYO010000174">
    <property type="protein sequence ID" value="CAK5271687.1"/>
    <property type="molecule type" value="Genomic_DNA"/>
</dbReference>
<feature type="non-terminal residue" evidence="2">
    <location>
        <position position="1"/>
    </location>
</feature>
<dbReference type="AlphaFoldDB" id="A0AAD2H9W3"/>